<protein>
    <submittedName>
        <fullName evidence="2">Uncharacterized protein</fullName>
    </submittedName>
</protein>
<evidence type="ECO:0000256" key="1">
    <source>
        <dbReference type="SAM" id="MobiDB-lite"/>
    </source>
</evidence>
<comment type="caution">
    <text evidence="2">The sequence shown here is derived from an EMBL/GenBank/DDBJ whole genome shotgun (WGS) entry which is preliminary data.</text>
</comment>
<evidence type="ECO:0000313" key="2">
    <source>
        <dbReference type="EMBL" id="RCH82786.1"/>
    </source>
</evidence>
<dbReference type="EMBL" id="PJQM01004977">
    <property type="protein sequence ID" value="RCH82786.1"/>
    <property type="molecule type" value="Genomic_DNA"/>
</dbReference>
<gene>
    <name evidence="2" type="ORF">CU098_007998</name>
</gene>
<dbReference type="AlphaFoldDB" id="A0A367IYP8"/>
<proteinExistence type="predicted"/>
<feature type="region of interest" description="Disordered" evidence="1">
    <location>
        <begin position="116"/>
        <end position="142"/>
    </location>
</feature>
<organism evidence="2 3">
    <name type="scientific">Rhizopus stolonifer</name>
    <name type="common">Rhizopus nigricans</name>
    <dbReference type="NCBI Taxonomy" id="4846"/>
    <lineage>
        <taxon>Eukaryota</taxon>
        <taxon>Fungi</taxon>
        <taxon>Fungi incertae sedis</taxon>
        <taxon>Mucoromycota</taxon>
        <taxon>Mucoromycotina</taxon>
        <taxon>Mucoromycetes</taxon>
        <taxon>Mucorales</taxon>
        <taxon>Mucorineae</taxon>
        <taxon>Rhizopodaceae</taxon>
        <taxon>Rhizopus</taxon>
    </lineage>
</organism>
<sequence>MPILIAFWTTITEGSQTITNYDRLLCEKGPISKQTSHDYFFRDIRYITAHFQEDRELIQHIKKLSKSVDNVKNDADNKHFWANLAPRLMAIHYEKPVAEGELKLAGMRKVADLLNKEQTKKRSNSSALETRNTKHRKDNEDKELKRIEHDGVFLTSSSISVGTTIKRKALELFREKQLNKMTPRERKLVTNGLSSILDLTDDSNLSQRSLFSKDEWNELKEKFGSELLPEHYGA</sequence>
<keyword evidence="3" id="KW-1185">Reference proteome</keyword>
<dbReference type="OrthoDB" id="2290419at2759"/>
<accession>A0A367IYP8</accession>
<dbReference type="Proteomes" id="UP000253551">
    <property type="component" value="Unassembled WGS sequence"/>
</dbReference>
<reference evidence="2 3" key="1">
    <citation type="journal article" date="2018" name="G3 (Bethesda)">
        <title>Phylogenetic and Phylogenomic Definition of Rhizopus Species.</title>
        <authorList>
            <person name="Gryganskyi A.P."/>
            <person name="Golan J."/>
            <person name="Dolatabadi S."/>
            <person name="Mondo S."/>
            <person name="Robb S."/>
            <person name="Idnurm A."/>
            <person name="Muszewska A."/>
            <person name="Steczkiewicz K."/>
            <person name="Masonjones S."/>
            <person name="Liao H.L."/>
            <person name="Gajdeczka M.T."/>
            <person name="Anike F."/>
            <person name="Vuek A."/>
            <person name="Anishchenko I.M."/>
            <person name="Voigt K."/>
            <person name="de Hoog G.S."/>
            <person name="Smith M.E."/>
            <person name="Heitman J."/>
            <person name="Vilgalys R."/>
            <person name="Stajich J.E."/>
        </authorList>
    </citation>
    <scope>NUCLEOTIDE SEQUENCE [LARGE SCALE GENOMIC DNA]</scope>
    <source>
        <strain evidence="2 3">LSU 92-RS-03</strain>
    </source>
</reference>
<name>A0A367IYP8_RHIST</name>
<evidence type="ECO:0000313" key="3">
    <source>
        <dbReference type="Proteomes" id="UP000253551"/>
    </source>
</evidence>